<dbReference type="RefSeq" id="WP_006592406.1">
    <property type="nucleotide sequence ID" value="NZ_BAHD01000028.1"/>
</dbReference>
<protein>
    <recommendedName>
        <fullName evidence="3">TIGR04338 family metallohydrolase</fullName>
    </recommendedName>
</protein>
<proteinExistence type="predicted"/>
<keyword evidence="2" id="KW-1185">Reference proteome</keyword>
<comment type="caution">
    <text evidence="1">The sequence shown here is derived from an EMBL/GenBank/DDBJ whole genome shotgun (WGS) entry which is preliminary data.</text>
</comment>
<dbReference type="EMBL" id="BAHD01000028">
    <property type="protein sequence ID" value="GAB95874.1"/>
    <property type="molecule type" value="Genomic_DNA"/>
</dbReference>
<name>K6XAP6_9MICO</name>
<organism evidence="1 2">
    <name type="scientific">Kineosphaera limosa NBRC 100340</name>
    <dbReference type="NCBI Taxonomy" id="1184609"/>
    <lineage>
        <taxon>Bacteria</taxon>
        <taxon>Bacillati</taxon>
        <taxon>Actinomycetota</taxon>
        <taxon>Actinomycetes</taxon>
        <taxon>Micrococcales</taxon>
        <taxon>Dermatophilaceae</taxon>
        <taxon>Kineosphaera</taxon>
    </lineage>
</organism>
<dbReference type="AlphaFoldDB" id="K6XAP6"/>
<dbReference type="NCBIfam" id="TIGR04338">
    <property type="entry name" value="HEXXH_Rv0185"/>
    <property type="match status" value="1"/>
</dbReference>
<dbReference type="Proteomes" id="UP000008366">
    <property type="component" value="Unassembled WGS sequence"/>
</dbReference>
<dbReference type="STRING" id="1184609.KILIM_028_00280"/>
<gene>
    <name evidence="1" type="ORF">KILIM_028_00280</name>
</gene>
<dbReference type="OrthoDB" id="4380275at2"/>
<evidence type="ECO:0000313" key="2">
    <source>
        <dbReference type="Proteomes" id="UP000008366"/>
    </source>
</evidence>
<sequence length="161" mass="17229">MSTPDPDRDAVYAAEDRLVRWSALTAELGSVRVFGSAWTPEPEVVFGRVEDIGPYCAGVLDHIGHPHPVTVRARRGATSAHYEEARAVIAIPSARVGGQWAMREFTVLHELAHHVASRPGAPEVAGHGPVFRAALLDLLRQTGHPIAATMLGIAYADEGLG</sequence>
<accession>K6XAP6</accession>
<reference evidence="1 2" key="1">
    <citation type="submission" date="2012-08" db="EMBL/GenBank/DDBJ databases">
        <title>Whole genome shotgun sequence of Kineosphaera limosa NBRC 100340.</title>
        <authorList>
            <person name="Yoshida I."/>
            <person name="Isaki S."/>
            <person name="Hosoyama A."/>
            <person name="Tsuchikane K."/>
            <person name="Katsumata H."/>
            <person name="Ando Y."/>
            <person name="Ohji S."/>
            <person name="Hamada M."/>
            <person name="Tamura T."/>
            <person name="Yamazoe A."/>
            <person name="Yamazaki S."/>
            <person name="Fujita N."/>
        </authorList>
    </citation>
    <scope>NUCLEOTIDE SEQUENCE [LARGE SCALE GENOMIC DNA]</scope>
    <source>
        <strain evidence="1 2">NBRC 100340</strain>
    </source>
</reference>
<evidence type="ECO:0008006" key="3">
    <source>
        <dbReference type="Google" id="ProtNLM"/>
    </source>
</evidence>
<dbReference type="InterPro" id="IPR027595">
    <property type="entry name" value="CHP04338"/>
</dbReference>
<dbReference type="eggNOG" id="ENOG50331UX">
    <property type="taxonomic scope" value="Bacteria"/>
</dbReference>
<evidence type="ECO:0000313" key="1">
    <source>
        <dbReference type="EMBL" id="GAB95874.1"/>
    </source>
</evidence>